<reference evidence="2" key="1">
    <citation type="journal article" date="2017" name="Genome Biol. Evol.">
        <title>The complete genome sequence of the phytopathogenic fungus Sclerotinia sclerotiorum reveals insights into the genome architecture of broad host range pathogens.</title>
        <authorList>
            <person name="Derbyshire M."/>
            <person name="Denton-Giles M."/>
            <person name="Hegedus D."/>
            <person name="Seifbarghy S."/>
            <person name="Rollins J."/>
            <person name="van Kan J."/>
            <person name="Seidl M.F."/>
            <person name="Faino L."/>
            <person name="Mbengue M."/>
            <person name="Navaud O."/>
            <person name="Raffaele S."/>
            <person name="Hammond-Kosack K."/>
            <person name="Heard S."/>
            <person name="Oliver R."/>
        </authorList>
    </citation>
    <scope>NUCLEOTIDE SEQUENCE [LARGE SCALE GENOMIC DNA]</scope>
    <source>
        <strain evidence="2">ATCC 18683 / 1980 / Ss-1</strain>
    </source>
</reference>
<proteinExistence type="predicted"/>
<name>A0A1D9QN07_SCLS1</name>
<dbReference type="VEuPathDB" id="FungiDB:sscle_16g110290"/>
<dbReference type="OrthoDB" id="3565027at2759"/>
<gene>
    <name evidence="1" type="ORF">sscle_16g110290</name>
</gene>
<accession>A0A1D9QN07</accession>
<protein>
    <submittedName>
        <fullName evidence="1">Uncharacterized protein</fullName>
    </submittedName>
</protein>
<dbReference type="EMBL" id="CP017829">
    <property type="protein sequence ID" value="APA16259.1"/>
    <property type="molecule type" value="Genomic_DNA"/>
</dbReference>
<sequence>MSVDENKYTFELCKRRGIKAKLHPIVTDFKLLRAMTVKKNTEARSKATRQKAREVPLKSLGDEYIQQQALHPNQNYTYEQLLQSYRNFFMTGPLMRCLEGDENIDEKLGNELLTRLREEVRRMPPSKPARPGKRITFDDYRGELQSRAFWDNVRLQLQTDEDDNINDSKSKYPFEESTDRKIAVHVKAKARGLRSLKLVTKIYGRRDDMRFSKWQGALGTGSLHGISFRYNKLVSRPHEF</sequence>
<dbReference type="Proteomes" id="UP000177798">
    <property type="component" value="Chromosome 16"/>
</dbReference>
<organism evidence="1 2">
    <name type="scientific">Sclerotinia sclerotiorum (strain ATCC 18683 / 1980 / Ss-1)</name>
    <name type="common">White mold</name>
    <name type="synonym">Whetzelinia sclerotiorum</name>
    <dbReference type="NCBI Taxonomy" id="665079"/>
    <lineage>
        <taxon>Eukaryota</taxon>
        <taxon>Fungi</taxon>
        <taxon>Dikarya</taxon>
        <taxon>Ascomycota</taxon>
        <taxon>Pezizomycotina</taxon>
        <taxon>Leotiomycetes</taxon>
        <taxon>Helotiales</taxon>
        <taxon>Sclerotiniaceae</taxon>
        <taxon>Sclerotinia</taxon>
    </lineage>
</organism>
<dbReference type="AlphaFoldDB" id="A0A1D9QN07"/>
<evidence type="ECO:0000313" key="1">
    <source>
        <dbReference type="EMBL" id="APA16259.1"/>
    </source>
</evidence>
<evidence type="ECO:0000313" key="2">
    <source>
        <dbReference type="Proteomes" id="UP000177798"/>
    </source>
</evidence>